<accession>A0A518G5D7</accession>
<dbReference type="KEGG" id="ahel:Q31a_21120"/>
<protein>
    <recommendedName>
        <fullName evidence="1">Pyrrolo-quinoline quinone repeat domain-containing protein</fullName>
    </recommendedName>
</protein>
<dbReference type="InterPro" id="IPR015943">
    <property type="entry name" value="WD40/YVTN_repeat-like_dom_sf"/>
</dbReference>
<organism evidence="2 3">
    <name type="scientific">Aureliella helgolandensis</name>
    <dbReference type="NCBI Taxonomy" id="2527968"/>
    <lineage>
        <taxon>Bacteria</taxon>
        <taxon>Pseudomonadati</taxon>
        <taxon>Planctomycetota</taxon>
        <taxon>Planctomycetia</taxon>
        <taxon>Pirellulales</taxon>
        <taxon>Pirellulaceae</taxon>
        <taxon>Aureliella</taxon>
    </lineage>
</organism>
<dbReference type="Pfam" id="PF13360">
    <property type="entry name" value="PQQ_2"/>
    <property type="match status" value="1"/>
</dbReference>
<reference evidence="2 3" key="1">
    <citation type="submission" date="2019-02" db="EMBL/GenBank/DDBJ databases">
        <title>Deep-cultivation of Planctomycetes and their phenomic and genomic characterization uncovers novel biology.</title>
        <authorList>
            <person name="Wiegand S."/>
            <person name="Jogler M."/>
            <person name="Boedeker C."/>
            <person name="Pinto D."/>
            <person name="Vollmers J."/>
            <person name="Rivas-Marin E."/>
            <person name="Kohn T."/>
            <person name="Peeters S.H."/>
            <person name="Heuer A."/>
            <person name="Rast P."/>
            <person name="Oberbeckmann S."/>
            <person name="Bunk B."/>
            <person name="Jeske O."/>
            <person name="Meyerdierks A."/>
            <person name="Storesund J.E."/>
            <person name="Kallscheuer N."/>
            <person name="Luecker S."/>
            <person name="Lage O.M."/>
            <person name="Pohl T."/>
            <person name="Merkel B.J."/>
            <person name="Hornburger P."/>
            <person name="Mueller R.-W."/>
            <person name="Bruemmer F."/>
            <person name="Labrenz M."/>
            <person name="Spormann A.M."/>
            <person name="Op den Camp H."/>
            <person name="Overmann J."/>
            <person name="Amann R."/>
            <person name="Jetten M.S.M."/>
            <person name="Mascher T."/>
            <person name="Medema M.H."/>
            <person name="Devos D.P."/>
            <person name="Kaster A.-K."/>
            <person name="Ovreas L."/>
            <person name="Rohde M."/>
            <person name="Galperin M.Y."/>
            <person name="Jogler C."/>
        </authorList>
    </citation>
    <scope>NUCLEOTIDE SEQUENCE [LARGE SCALE GENOMIC DNA]</scope>
    <source>
        <strain evidence="2 3">Q31a</strain>
    </source>
</reference>
<dbReference type="SUPFAM" id="SSF50998">
    <property type="entry name" value="Quinoprotein alcohol dehydrogenase-like"/>
    <property type="match status" value="2"/>
</dbReference>
<evidence type="ECO:0000259" key="1">
    <source>
        <dbReference type="Pfam" id="PF13360"/>
    </source>
</evidence>
<dbReference type="PANTHER" id="PTHR34512">
    <property type="entry name" value="CELL SURFACE PROTEIN"/>
    <property type="match status" value="1"/>
</dbReference>
<dbReference type="EMBL" id="CP036298">
    <property type="protein sequence ID" value="QDV23807.1"/>
    <property type="molecule type" value="Genomic_DNA"/>
</dbReference>
<gene>
    <name evidence="2" type="ORF">Q31a_21120</name>
</gene>
<sequence length="1503" mass="166306">MGIARIVSIALILLGLWGDFAAAQGLFGRNVVRSGDELFLLAPRALQRMLSEGHLAIDEGRYTDGIDALYSLLQDPQAETDDSLLGQDFFTVHGEELYSEGLKREAAQILSRLPEAGRRTLELQYGVTARQALEDAIAERDPAQVAWVARNYPHTEAGYDAWMLLAQRKLVDGLPLSAARIYQRLIAYPAACARYGSGLLKAAAMAWHQGDRTAAAVSVLERGNEYFPGASLEFGGQQLSLADPQDWLAILESASEWSAPALTPQTAANWLTTGGSPNRAAVSSAGMPLSTARWIKEIHSNVLEKDALVEMGDSQSQRGNTLFPKFDLRLVDNLVLTKTTDASILAIDFKTGNIRWPFFRKGMPYAFAEQSFSTDFENAASTISPEIQDRVWGSSAYGQMSCDMERVYAVFDHGRETRSRGMQFETSNVLVGLSIPSEGTLLWTVGGEDGGSEPWLRNAYFLGPPLPYEGDLYCLVEAQGQMQLVVLDDETGRRLWSQQLAHSTFPPIAADSLRRSQALSPAISDGMLLCPTGLGALVAVDLFDRSLAWATYYGSNTPASTGEFIARSTLDNASDYNPMSIRWHDPTMLAQDGVVVVTPLELNRVICCDIFSGERRFAMLNRNHARYIAGIADGYIVAVGDRHLAWFRIADGKQILGPDYPDGRVVVGRGVWEGNELLLPLSGQAVVRVGTHHGSGEVLDMAQVDQPLGNLFAYKDQLISVSSTTVAAFYTRESLNKQLSDPTDDATPWSLNRRAQLSSAAGDTQGALDLLLKSYELDAANADTRYLLVETILTGMEEDFEKYQELARKFDKIIEYGPQRFRFLQQLTLGNIRSNQHLAAFSRLLDLVNDRVGSRFKMSQNRANQVAISENHQVDSDAWIISNLARSYAAASDEERAEIERLVALELADIDQWVLSIRHQKLRFFSWLPAAEPQLLLLAESLMSDQEWVSAEQVLVPLLASSNADTVAAARQLLSRESSWDRKLLGYYGQYGSLIPDPTQRNPLDRLRSEMPQIELAPEPWNRGLALVSMNRESNYAEGMVVEQLSNRFGRPEVELRIVSEKLLIYSQNGQQVGRIRYDRATNDISDLSVKASIRGSLVVVNTHSEIVAFNLYAGLERDTDAMLWRQSLFGAGPTIRYEPRAAENVISDLGFPLDTRSNQSGQAVSVGPITVSGVPIQTGRKVMMLDGQSGRMVWSRDGFNRQVEFATLDSRLAILTYHADRTDVEIVDCRDGTTLAERKVPGGWTHWYSFNGLSVDFVQRFDGSGAGFEIPHTLRIWNPLDGEELLRLKLAAGARAEQCSQRHIAVLEPDGKMHLIDLAAPSKANHREHQVPVLGVLDTISLQKVGEQLVLLSNASGDRETSRDPLLFARGDSLRDRVPINGFVYGIDGDTLDLSWDRPAELYSFAFPTNQPRNSPFMALYRVRKLESTAELLLIDTRTGKLAYSSGAFLTRTPSGFTMTLNPFNQSLAIELGARLFKVEFTRMGRPPQPIVVSSLIHPKGS</sequence>
<dbReference type="Gene3D" id="2.130.10.10">
    <property type="entry name" value="YVTN repeat-like/Quinoprotein amine dehydrogenase"/>
    <property type="match status" value="2"/>
</dbReference>
<dbReference type="Proteomes" id="UP000318017">
    <property type="component" value="Chromosome"/>
</dbReference>
<evidence type="ECO:0000313" key="2">
    <source>
        <dbReference type="EMBL" id="QDV23807.1"/>
    </source>
</evidence>
<dbReference type="RefSeq" id="WP_145076999.1">
    <property type="nucleotide sequence ID" value="NZ_CP036298.1"/>
</dbReference>
<name>A0A518G5D7_9BACT</name>
<feature type="domain" description="Pyrrolo-quinoline quinone repeat" evidence="1">
    <location>
        <begin position="437"/>
        <end position="560"/>
    </location>
</feature>
<dbReference type="InterPro" id="IPR002372">
    <property type="entry name" value="PQQ_rpt_dom"/>
</dbReference>
<dbReference type="InterPro" id="IPR011047">
    <property type="entry name" value="Quinoprotein_ADH-like_sf"/>
</dbReference>
<keyword evidence="3" id="KW-1185">Reference proteome</keyword>
<dbReference type="OrthoDB" id="242013at2"/>
<proteinExistence type="predicted"/>
<dbReference type="PANTHER" id="PTHR34512:SF30">
    <property type="entry name" value="OUTER MEMBRANE PROTEIN ASSEMBLY FACTOR BAMB"/>
    <property type="match status" value="1"/>
</dbReference>
<evidence type="ECO:0000313" key="3">
    <source>
        <dbReference type="Proteomes" id="UP000318017"/>
    </source>
</evidence>